<reference evidence="2" key="1">
    <citation type="submission" date="2018-05" db="EMBL/GenBank/DDBJ databases">
        <authorList>
            <person name="Lanie J.A."/>
            <person name="Ng W.-L."/>
            <person name="Kazmierczak K.M."/>
            <person name="Andrzejewski T.M."/>
            <person name="Davidsen T.M."/>
            <person name="Wayne K.J."/>
            <person name="Tettelin H."/>
            <person name="Glass J.I."/>
            <person name="Rusch D."/>
            <person name="Podicherti R."/>
            <person name="Tsui H.-C.T."/>
            <person name="Winkler M.E."/>
        </authorList>
    </citation>
    <scope>NUCLEOTIDE SEQUENCE</scope>
</reference>
<evidence type="ECO:0000313" key="2">
    <source>
        <dbReference type="EMBL" id="SVC81500.1"/>
    </source>
</evidence>
<organism evidence="2">
    <name type="scientific">marine metagenome</name>
    <dbReference type="NCBI Taxonomy" id="408172"/>
    <lineage>
        <taxon>unclassified sequences</taxon>
        <taxon>metagenomes</taxon>
        <taxon>ecological metagenomes</taxon>
    </lineage>
</organism>
<keyword evidence="1" id="KW-1133">Transmembrane helix</keyword>
<dbReference type="SUPFAM" id="SSF56954">
    <property type="entry name" value="Outer membrane efflux proteins (OEP)"/>
    <property type="match status" value="1"/>
</dbReference>
<evidence type="ECO:0000256" key="1">
    <source>
        <dbReference type="SAM" id="Phobius"/>
    </source>
</evidence>
<accession>A0A382Q961</accession>
<keyword evidence="1" id="KW-0472">Membrane</keyword>
<keyword evidence="1" id="KW-0812">Transmembrane</keyword>
<dbReference type="Gene3D" id="1.20.1600.10">
    <property type="entry name" value="Outer membrane efflux proteins (OEP)"/>
    <property type="match status" value="1"/>
</dbReference>
<dbReference type="AlphaFoldDB" id="A0A382Q961"/>
<protein>
    <submittedName>
        <fullName evidence="2">Uncharacterized protein</fullName>
    </submittedName>
</protein>
<proteinExistence type="predicted"/>
<sequence length="208" mass="23159">MQNVFLRPILSFLKSAGFTMVLASIILLTSTILWAEDTKLGPTTPLNKLVELALDHNSKNRANSKYLPPEEITFLIKKYYYQIGTQVEQLATAREVQAHFQKAIDKSTEIFDSGEGDVSQTDITKLKLGLSNTLDNIIGLEHDLQIGKLSLGGLINQELREANDIFTADPIPIDFSYISFDDYLTAKNLTPEKKKLTGKAGTPNKKNN</sequence>
<name>A0A382Q961_9ZZZZ</name>
<dbReference type="EMBL" id="UINC01112505">
    <property type="protein sequence ID" value="SVC81500.1"/>
    <property type="molecule type" value="Genomic_DNA"/>
</dbReference>
<feature type="transmembrane region" description="Helical" evidence="1">
    <location>
        <begin position="12"/>
        <end position="35"/>
    </location>
</feature>
<feature type="non-terminal residue" evidence="2">
    <location>
        <position position="208"/>
    </location>
</feature>
<gene>
    <name evidence="2" type="ORF">METZ01_LOCUS334354</name>
</gene>